<dbReference type="AlphaFoldDB" id="F4Q9U6"/>
<evidence type="ECO:0000313" key="2">
    <source>
        <dbReference type="Proteomes" id="UP000007797"/>
    </source>
</evidence>
<dbReference type="EMBL" id="GL883026">
    <property type="protein sequence ID" value="EGG15465.1"/>
    <property type="molecule type" value="Genomic_DNA"/>
</dbReference>
<gene>
    <name evidence="1" type="ORF">DFA_10304</name>
</gene>
<reference evidence="2" key="1">
    <citation type="journal article" date="2011" name="Genome Res.">
        <title>Phylogeny-wide analysis of social amoeba genomes highlights ancient origins for complex intercellular communication.</title>
        <authorList>
            <person name="Heidel A.J."/>
            <person name="Lawal H.M."/>
            <person name="Felder M."/>
            <person name="Schilde C."/>
            <person name="Helps N.R."/>
            <person name="Tunggal B."/>
            <person name="Rivero F."/>
            <person name="John U."/>
            <person name="Schleicher M."/>
            <person name="Eichinger L."/>
            <person name="Platzer M."/>
            <person name="Noegel A.A."/>
            <person name="Schaap P."/>
            <person name="Gloeckner G."/>
        </authorList>
    </citation>
    <scope>NUCLEOTIDE SEQUENCE [LARGE SCALE GENOMIC DNA]</scope>
    <source>
        <strain evidence="2">SH3</strain>
    </source>
</reference>
<name>F4Q9U6_CACFS</name>
<proteinExistence type="predicted"/>
<dbReference type="GeneID" id="14867564"/>
<dbReference type="KEGG" id="dfa:DFA_10304"/>
<protein>
    <submittedName>
        <fullName evidence="1">Uncharacterized protein</fullName>
    </submittedName>
</protein>
<accession>F4Q9U6</accession>
<organism evidence="1 2">
    <name type="scientific">Cavenderia fasciculata</name>
    <name type="common">Slime mold</name>
    <name type="synonym">Dictyostelium fasciculatum</name>
    <dbReference type="NCBI Taxonomy" id="261658"/>
    <lineage>
        <taxon>Eukaryota</taxon>
        <taxon>Amoebozoa</taxon>
        <taxon>Evosea</taxon>
        <taxon>Eumycetozoa</taxon>
        <taxon>Dictyostelia</taxon>
        <taxon>Acytosteliales</taxon>
        <taxon>Cavenderiaceae</taxon>
        <taxon>Cavenderia</taxon>
    </lineage>
</organism>
<dbReference type="RefSeq" id="XP_004354207.1">
    <property type="nucleotide sequence ID" value="XM_004354155.1"/>
</dbReference>
<evidence type="ECO:0000313" key="1">
    <source>
        <dbReference type="EMBL" id="EGG15465.1"/>
    </source>
</evidence>
<keyword evidence="2" id="KW-1185">Reference proteome</keyword>
<dbReference type="Proteomes" id="UP000007797">
    <property type="component" value="Unassembled WGS sequence"/>
</dbReference>
<sequence length="542" mass="63055">MEDINKREKRMDVVVQSSSNQLSTSLFKAVLNQSYIKRLIFNHVSSIHKQLEITTVKVSSLYTLIDYIRYDQLWSLMFTDGRYRVDHSLRLTKIITTAIDYHNDSVLEYLLKRIKTDIKENLAPDQTMVIVNYDHNGSLKVESKDIKCLSSKVFNLLIEDNVFILSKVLLHRMVKTAILVIGDIDVIKLKKYNLKDIQNLIKVWCLEISQKSGDDLLKKKTESFANSLASGSQEAVSSFFKSAHQDNYFQINTDGIKSIDPVFCSRHYIKLLSKYVDPVGGSLTNIIRSTLQQSAKGQEYEEIDYVLKSKFCQKLKLDIADSIASIFDITSGDGHELLVERLIKYAKEFPKKYSFIYVSVRVFEVFSKPFIEFDENYDKWILHPALIEKMSHLPNSCLKYLDHFYFYLSSAAMTINMKLFKKISKTLPTEKQSDLIYYATELTDEQLHRLNQQDQLDSYQYIKYPMNPPPLKTEYIGICNQCLQNYYFQNKDNNNNNRIVKNYTQKEYEDFINQAIEIVYTAGESNMLGIFSFKTFKSTSII</sequence>